<evidence type="ECO:0000313" key="1">
    <source>
        <dbReference type="EMBL" id="KKU33417.1"/>
    </source>
</evidence>
<accession>A0A0G1PL42</accession>
<comment type="caution">
    <text evidence="1">The sequence shown here is derived from an EMBL/GenBank/DDBJ whole genome shotgun (WGS) entry which is preliminary data.</text>
</comment>
<dbReference type="Proteomes" id="UP000034794">
    <property type="component" value="Unassembled WGS sequence"/>
</dbReference>
<reference evidence="1 2" key="1">
    <citation type="journal article" date="2015" name="Nature">
        <title>rRNA introns, odd ribosomes, and small enigmatic genomes across a large radiation of phyla.</title>
        <authorList>
            <person name="Brown C.T."/>
            <person name="Hug L.A."/>
            <person name="Thomas B.C."/>
            <person name="Sharon I."/>
            <person name="Castelle C.J."/>
            <person name="Singh A."/>
            <person name="Wilkins M.J."/>
            <person name="Williams K.H."/>
            <person name="Banfield J.F."/>
        </authorList>
    </citation>
    <scope>NUCLEOTIDE SEQUENCE [LARGE SCALE GENOMIC DNA]</scope>
</reference>
<name>A0A0G1PL42_9BACT</name>
<sequence length="205" mass="22664">MTPKPRRKKIKDPPFEDCVSIDTPIELFQIQQLLRTAGAVLVDLQTGLVIKGFVDLPEIGLVDTTKNHPIRKGLGFIPPVAPAPPDYNFIDVDAILLVNQDYLEKGQPPYSILVVEDADIDKWAELAYAICLQFVTKVDGQPKPSVTIKVGSLAVSDDNDPKSAINAVLRRRQGYGFEDADAVSGQFIFDESQYFADEEDDDEGE</sequence>
<organism evidence="1 2">
    <name type="scientific">Candidatus Collierbacteria bacterium GW2011_GWA2_46_26</name>
    <dbReference type="NCBI Taxonomy" id="1618381"/>
    <lineage>
        <taxon>Bacteria</taxon>
        <taxon>Candidatus Collieribacteriota</taxon>
    </lineage>
</organism>
<proteinExistence type="predicted"/>
<dbReference type="AlphaFoldDB" id="A0A0G1PL42"/>
<protein>
    <submittedName>
        <fullName evidence="1">Uncharacterized protein</fullName>
    </submittedName>
</protein>
<evidence type="ECO:0000313" key="2">
    <source>
        <dbReference type="Proteomes" id="UP000034794"/>
    </source>
</evidence>
<dbReference type="EMBL" id="LCMI01000004">
    <property type="protein sequence ID" value="KKU33417.1"/>
    <property type="molecule type" value="Genomic_DNA"/>
</dbReference>
<gene>
    <name evidence="1" type="ORF">UX47_C0004G0062</name>
</gene>